<proteinExistence type="predicted"/>
<protein>
    <submittedName>
        <fullName evidence="1 3">Uncharacterized protein</fullName>
    </submittedName>
</protein>
<evidence type="ECO:0000313" key="1">
    <source>
        <dbReference type="EMBL" id="VDP51953.1"/>
    </source>
</evidence>
<evidence type="ECO:0000313" key="3">
    <source>
        <dbReference type="WBParaSite" id="SCUD_0001326701-mRNA-1"/>
    </source>
</evidence>
<dbReference type="Proteomes" id="UP000279833">
    <property type="component" value="Unassembled WGS sequence"/>
</dbReference>
<name>A0A183KE21_9TREM</name>
<reference evidence="3" key="1">
    <citation type="submission" date="2016-06" db="UniProtKB">
        <authorList>
            <consortium name="WormBaseParasite"/>
        </authorList>
    </citation>
    <scope>IDENTIFICATION</scope>
</reference>
<dbReference type="WBParaSite" id="SCUD_0001326701-mRNA-1">
    <property type="protein sequence ID" value="SCUD_0001326701-mRNA-1"/>
    <property type="gene ID" value="SCUD_0001326701"/>
</dbReference>
<organism evidence="3">
    <name type="scientific">Schistosoma curassoni</name>
    <dbReference type="NCBI Taxonomy" id="6186"/>
    <lineage>
        <taxon>Eukaryota</taxon>
        <taxon>Metazoa</taxon>
        <taxon>Spiralia</taxon>
        <taxon>Lophotrochozoa</taxon>
        <taxon>Platyhelminthes</taxon>
        <taxon>Trematoda</taxon>
        <taxon>Digenea</taxon>
        <taxon>Strigeidida</taxon>
        <taxon>Schistosomatoidea</taxon>
        <taxon>Schistosomatidae</taxon>
        <taxon>Schistosoma</taxon>
    </lineage>
</organism>
<sequence length="44" mass="5345">MLVCNAIEYTALTHMKQVNIFLYLHSHFESVHHLILDYYFYPND</sequence>
<gene>
    <name evidence="1" type="ORF">SCUD_LOCUS13261</name>
</gene>
<reference evidence="1 2" key="2">
    <citation type="submission" date="2018-11" db="EMBL/GenBank/DDBJ databases">
        <authorList>
            <consortium name="Pathogen Informatics"/>
        </authorList>
    </citation>
    <scope>NUCLEOTIDE SEQUENCE [LARGE SCALE GENOMIC DNA]</scope>
    <source>
        <strain evidence="1">Dakar</strain>
        <strain evidence="2">Dakar, Senegal</strain>
    </source>
</reference>
<dbReference type="EMBL" id="UZAK01035740">
    <property type="protein sequence ID" value="VDP51953.1"/>
    <property type="molecule type" value="Genomic_DNA"/>
</dbReference>
<accession>A0A183KE21</accession>
<keyword evidence="2" id="KW-1185">Reference proteome</keyword>
<evidence type="ECO:0000313" key="2">
    <source>
        <dbReference type="Proteomes" id="UP000279833"/>
    </source>
</evidence>
<dbReference type="AlphaFoldDB" id="A0A183KE21"/>